<proteinExistence type="predicted"/>
<dbReference type="PROSITE" id="PS50008">
    <property type="entry name" value="PIPLC_Y_DOMAIN"/>
    <property type="match status" value="1"/>
</dbReference>
<dbReference type="Gene3D" id="2.60.40.150">
    <property type="entry name" value="C2 domain"/>
    <property type="match status" value="1"/>
</dbReference>
<dbReference type="EC" id="3.1.4.11" evidence="7"/>
<evidence type="ECO:0000256" key="3">
    <source>
        <dbReference type="ARBA" id="ARBA00022963"/>
    </source>
</evidence>
<feature type="compositionally biased region" description="Low complexity" evidence="8">
    <location>
        <begin position="137"/>
        <end position="154"/>
    </location>
</feature>
<sequence length="1440" mass="156303">MAERIQSQLDDLHRRIIRHRYSISSFCSNESTGSSTGSTASNANADRRFLYSGGMADDGAATAPDVATVGANTSFVATAAEPDHDPANCLSCTRRNVISVFPRFRQVSNRLLTSLTKGSQQRLSATCPVEPRGKAPATDSATDDSSSSKLKDFSSLSDAPGQCAPLLPLSLSSPLHVYPTYPARAALCLGVWGADFHDASTRNTSNATSILGSADYHHQQSSAAGAAPSLAGTTSGIAPLPVVPERLAKGCPLLKTTSHGAHIREFRLDIAQQRITWNSPKKKKLAYIDLERIVEVRVGETALWAVANEDSLPNGAKWLFAVVFYNHAELKTICVAAQSVDDFHEWIDTLTYLLSTRRQIISLAQFQRWRMITLCRQWWGFDQSNQTATEALQHIESAICEQNFQYSASIAPTCYPLPLGRSQHIQPDQLFEELAVLRALTSPKGTNMRKWLPGGGGSSRSSSFANMTSCANTAGLGSLPQQQQLRLLLGGDERTLGIAEAIYTEHAQRSISVLYQEIAVSFVSSSTCHSPLARAAEYSGYDLVSEDESDSDNDELTMHGSVVHEQKSSHSPLHLDIPKGYAFGITLSVFARFLRDVQKEDVNDVEVERRFRAFVPHGAQVMSAYGLEAYLLSAFNSIDYKQPSLLTDSSAANACFATPSGASCSSNPNDSDSISSTKNYCWADMDLPLNQYYVSTSHNTYLLGDQLVGTATVEGYVHALLRGCRCIELDCWDGRFGEPVVCHGHTFTTRILFEDVVIAISRYAFVVSSYPVILSFETHCSLAQQARMAAILKKYLGNMLVLEPVGGEYESRLPSPNQLKYKIVIKNKALEAPKRRRSTVTGGGMHAKNKFVHPADTQQEQSVSPRTSTAQLKRKVAPELSELIVYCKAVHFEGFEGDEGPKPAFDQVTSLSESAANQLIRQRAREYTNYNTVQMTRVYPSFSRFTSTNFNPLSHWAAGCQLVALNFQTRDRNMQIYEAMFQRSSNFGYIPKPKHLRKIAAVSEKRDSRDSHYYMEMSFTSEKTAKPEDVAAVPSLPISQGTINSPVYKYVSGNVSFSSPADSEPILVSSPPPPRRTTVHISVVSAYNAAQGSGVTGVSSIGGGGSNSRRASNAGLMMGGRRTSFTSDSSGPRTSSFLADPSKPSPQRLSPSTSDVAMFSSIDTPLNCPPAADYSSLNNAAAAVAAADALTSLAAFQHQQQQHLFGGNVQTAYHMQGGGSGDNQGVSSRVHVEIEWITDEAATSSGQHKANGQSIDDTMALASSFVSKYAHPAGAPPGLTALHSAHGTAPNSPTARAHQQAIGYPFMAMGTSASNLATPLNVPPPASTPFAQSYAVDSTRSSKGRYVTKNGTACGAEIRWRDESLFRVINDPEVSFVRLAIIEDDIEIASTCLAIDSLKEGYRFIELCENEKAKPCRPIQLLLHVQISQLHCLASPTLRG</sequence>
<protein>
    <recommendedName>
        <fullName evidence="7">Phosphoinositide phospholipase C</fullName>
        <ecNumber evidence="7">3.1.4.11</ecNumber>
    </recommendedName>
</protein>
<evidence type="ECO:0000256" key="5">
    <source>
        <dbReference type="ARBA" id="ARBA00023224"/>
    </source>
</evidence>
<dbReference type="InterPro" id="IPR011993">
    <property type="entry name" value="PH-like_dom_sf"/>
</dbReference>
<dbReference type="GO" id="GO:0051209">
    <property type="term" value="P:release of sequestered calcium ion into cytosol"/>
    <property type="evidence" value="ECO:0007669"/>
    <property type="project" value="TreeGrafter"/>
</dbReference>
<dbReference type="GO" id="GO:0016042">
    <property type="term" value="P:lipid catabolic process"/>
    <property type="evidence" value="ECO:0007669"/>
    <property type="project" value="UniProtKB-KW"/>
</dbReference>
<keyword evidence="3 7" id="KW-0442">Lipid degradation</keyword>
<comment type="catalytic activity">
    <reaction evidence="1 7">
        <text>a 1,2-diacyl-sn-glycero-3-phospho-(1D-myo-inositol-4,5-bisphosphate) + H2O = 1D-myo-inositol 1,4,5-trisphosphate + a 1,2-diacyl-sn-glycerol + H(+)</text>
        <dbReference type="Rhea" id="RHEA:33179"/>
        <dbReference type="ChEBI" id="CHEBI:15377"/>
        <dbReference type="ChEBI" id="CHEBI:15378"/>
        <dbReference type="ChEBI" id="CHEBI:17815"/>
        <dbReference type="ChEBI" id="CHEBI:58456"/>
        <dbReference type="ChEBI" id="CHEBI:203600"/>
        <dbReference type="EC" id="3.1.4.11"/>
    </reaction>
</comment>
<dbReference type="InterPro" id="IPR001192">
    <property type="entry name" value="PI-PLC_fam"/>
</dbReference>
<evidence type="ECO:0000313" key="10">
    <source>
        <dbReference type="EMBL" id="KAJ2673082.1"/>
    </source>
</evidence>
<dbReference type="Pfam" id="PF00387">
    <property type="entry name" value="PI-PLC-Y"/>
    <property type="match status" value="1"/>
</dbReference>
<keyword evidence="5" id="KW-0807">Transducer</keyword>
<accession>A0A9W8G3E1</accession>
<dbReference type="FunFam" id="3.20.20.190:FF:000039">
    <property type="entry name" value="Phosphoinositide phospholipase C"/>
    <property type="match status" value="1"/>
</dbReference>
<dbReference type="Proteomes" id="UP001151518">
    <property type="component" value="Unassembled WGS sequence"/>
</dbReference>
<evidence type="ECO:0000313" key="11">
    <source>
        <dbReference type="Proteomes" id="UP001151518"/>
    </source>
</evidence>
<feature type="domain" description="PI-PLC Y-box" evidence="9">
    <location>
        <begin position="880"/>
        <end position="997"/>
    </location>
</feature>
<dbReference type="OrthoDB" id="269822at2759"/>
<evidence type="ECO:0000256" key="6">
    <source>
        <dbReference type="ARBA" id="ARBA00059664"/>
    </source>
</evidence>
<evidence type="ECO:0000256" key="1">
    <source>
        <dbReference type="ARBA" id="ARBA00001195"/>
    </source>
</evidence>
<dbReference type="Gene3D" id="3.20.20.190">
    <property type="entry name" value="Phosphatidylinositol (PI) phosphodiesterase"/>
    <property type="match status" value="1"/>
</dbReference>
<organism evidence="10 11">
    <name type="scientific">Coemansia spiralis</name>
    <dbReference type="NCBI Taxonomy" id="417178"/>
    <lineage>
        <taxon>Eukaryota</taxon>
        <taxon>Fungi</taxon>
        <taxon>Fungi incertae sedis</taxon>
        <taxon>Zoopagomycota</taxon>
        <taxon>Kickxellomycotina</taxon>
        <taxon>Kickxellomycetes</taxon>
        <taxon>Kickxellales</taxon>
        <taxon>Kickxellaceae</taxon>
        <taxon>Coemansia</taxon>
    </lineage>
</organism>
<dbReference type="SUPFAM" id="SSF50729">
    <property type="entry name" value="PH domain-like"/>
    <property type="match status" value="1"/>
</dbReference>
<evidence type="ECO:0000256" key="4">
    <source>
        <dbReference type="ARBA" id="ARBA00023098"/>
    </source>
</evidence>
<feature type="region of interest" description="Disordered" evidence="8">
    <location>
        <begin position="1100"/>
        <end position="1153"/>
    </location>
</feature>
<name>A0A9W8G3E1_9FUNG</name>
<feature type="region of interest" description="Disordered" evidence="8">
    <location>
        <begin position="122"/>
        <end position="154"/>
    </location>
</feature>
<comment type="caution">
    <text evidence="10">The sequence shown here is derived from an EMBL/GenBank/DDBJ whole genome shotgun (WGS) entry which is preliminary data.</text>
</comment>
<reference evidence="10" key="1">
    <citation type="submission" date="2022-07" db="EMBL/GenBank/DDBJ databases">
        <title>Phylogenomic reconstructions and comparative analyses of Kickxellomycotina fungi.</title>
        <authorList>
            <person name="Reynolds N.K."/>
            <person name="Stajich J.E."/>
            <person name="Barry K."/>
            <person name="Grigoriev I.V."/>
            <person name="Crous P."/>
            <person name="Smith M.E."/>
        </authorList>
    </citation>
    <scope>NUCLEOTIDE SEQUENCE</scope>
    <source>
        <strain evidence="10">NRRL 3115</strain>
    </source>
</reference>
<dbReference type="PROSITE" id="PS50007">
    <property type="entry name" value="PIPLC_X_DOMAIN"/>
    <property type="match status" value="1"/>
</dbReference>
<dbReference type="InterPro" id="IPR001711">
    <property type="entry name" value="PLipase_C_Pinositol-sp_Y"/>
</dbReference>
<comment type="function">
    <text evidence="6">The production of the second messenger molecules diacylglycerol (DAG) and inositol 1,4,5-trisphosphate (IP3) is mediated by activated phosphatidylinositol-specific phospholipase C enzymes.</text>
</comment>
<evidence type="ECO:0000259" key="9">
    <source>
        <dbReference type="PROSITE" id="PS50008"/>
    </source>
</evidence>
<evidence type="ECO:0000256" key="8">
    <source>
        <dbReference type="SAM" id="MobiDB-lite"/>
    </source>
</evidence>
<dbReference type="EMBL" id="JANBTW010000072">
    <property type="protein sequence ID" value="KAJ2673082.1"/>
    <property type="molecule type" value="Genomic_DNA"/>
</dbReference>
<dbReference type="PRINTS" id="PR00390">
    <property type="entry name" value="PHPHLIPASEC"/>
</dbReference>
<dbReference type="PANTHER" id="PTHR10336">
    <property type="entry name" value="PHOSPHOINOSITIDE-SPECIFIC PHOSPHOLIPASE C FAMILY PROTEIN"/>
    <property type="match status" value="1"/>
</dbReference>
<evidence type="ECO:0000256" key="2">
    <source>
        <dbReference type="ARBA" id="ARBA00022801"/>
    </source>
</evidence>
<dbReference type="Gene3D" id="2.30.29.30">
    <property type="entry name" value="Pleckstrin-homology domain (PH domain)/Phosphotyrosine-binding domain (PTB)"/>
    <property type="match status" value="1"/>
</dbReference>
<dbReference type="Pfam" id="PF00388">
    <property type="entry name" value="PI-PLC-X"/>
    <property type="match status" value="1"/>
</dbReference>
<dbReference type="PANTHER" id="PTHR10336:SF36">
    <property type="entry name" value="1-PHOSPHATIDYLINOSITOL 4,5-BISPHOSPHATE PHOSPHODIESTERASE BETA-4"/>
    <property type="match status" value="1"/>
</dbReference>
<dbReference type="SMART" id="SM00149">
    <property type="entry name" value="PLCYc"/>
    <property type="match status" value="1"/>
</dbReference>
<feature type="compositionally biased region" description="Polar residues" evidence="8">
    <location>
        <begin position="1123"/>
        <end position="1137"/>
    </location>
</feature>
<keyword evidence="4 7" id="KW-0443">Lipid metabolism</keyword>
<keyword evidence="2 7" id="KW-0378">Hydrolase</keyword>
<evidence type="ECO:0000256" key="7">
    <source>
        <dbReference type="RuleBase" id="RU361133"/>
    </source>
</evidence>
<dbReference type="GO" id="GO:0004435">
    <property type="term" value="F:phosphatidylinositol-4,5-bisphosphate phospholipase C activity"/>
    <property type="evidence" value="ECO:0007669"/>
    <property type="project" value="UniProtKB-EC"/>
</dbReference>
<dbReference type="SUPFAM" id="SSF51695">
    <property type="entry name" value="PLC-like phosphodiesterases"/>
    <property type="match status" value="1"/>
</dbReference>
<dbReference type="GO" id="GO:0048015">
    <property type="term" value="P:phosphatidylinositol-mediated signaling"/>
    <property type="evidence" value="ECO:0007669"/>
    <property type="project" value="TreeGrafter"/>
</dbReference>
<gene>
    <name evidence="10" type="primary">PLCD1</name>
    <name evidence="10" type="ORF">GGI25_004835</name>
</gene>
<dbReference type="InterPro" id="IPR000909">
    <property type="entry name" value="PLipase_C_PInositol-sp_X_dom"/>
</dbReference>
<dbReference type="InterPro" id="IPR017946">
    <property type="entry name" value="PLC-like_Pdiesterase_TIM-brl"/>
</dbReference>
<dbReference type="SMART" id="SM00148">
    <property type="entry name" value="PLCXc"/>
    <property type="match status" value="1"/>
</dbReference>
<dbReference type="InterPro" id="IPR035892">
    <property type="entry name" value="C2_domain_sf"/>
</dbReference>
<dbReference type="CDD" id="cd08558">
    <property type="entry name" value="PI-PLCc_eukaryota"/>
    <property type="match status" value="1"/>
</dbReference>